<dbReference type="SUPFAM" id="SSF46785">
    <property type="entry name" value="Winged helix' DNA-binding domain"/>
    <property type="match status" value="1"/>
</dbReference>
<accession>A0ABS8HYZ6</accession>
<dbReference type="InterPro" id="IPR005119">
    <property type="entry name" value="LysR_subst-bd"/>
</dbReference>
<proteinExistence type="inferred from homology"/>
<evidence type="ECO:0000256" key="2">
    <source>
        <dbReference type="ARBA" id="ARBA00023015"/>
    </source>
</evidence>
<dbReference type="Pfam" id="PF03466">
    <property type="entry name" value="LysR_substrate"/>
    <property type="match status" value="1"/>
</dbReference>
<organism evidence="6 7">
    <name type="scientific">Pelosinus baikalensis</name>
    <dbReference type="NCBI Taxonomy" id="2892015"/>
    <lineage>
        <taxon>Bacteria</taxon>
        <taxon>Bacillati</taxon>
        <taxon>Bacillota</taxon>
        <taxon>Negativicutes</taxon>
        <taxon>Selenomonadales</taxon>
        <taxon>Sporomusaceae</taxon>
        <taxon>Pelosinus</taxon>
    </lineage>
</organism>
<protein>
    <submittedName>
        <fullName evidence="6">LysR family transcriptional regulator</fullName>
    </submittedName>
</protein>
<evidence type="ECO:0000256" key="3">
    <source>
        <dbReference type="ARBA" id="ARBA00023125"/>
    </source>
</evidence>
<dbReference type="Gene3D" id="3.40.190.290">
    <property type="match status" value="1"/>
</dbReference>
<dbReference type="Gene3D" id="1.10.10.10">
    <property type="entry name" value="Winged helix-like DNA-binding domain superfamily/Winged helix DNA-binding domain"/>
    <property type="match status" value="1"/>
</dbReference>
<dbReference type="InterPro" id="IPR036390">
    <property type="entry name" value="WH_DNA-bd_sf"/>
</dbReference>
<dbReference type="EMBL" id="JAJHJB010000064">
    <property type="protein sequence ID" value="MCC5468391.1"/>
    <property type="molecule type" value="Genomic_DNA"/>
</dbReference>
<keyword evidence="2" id="KW-0805">Transcription regulation</keyword>
<keyword evidence="4" id="KW-0804">Transcription</keyword>
<dbReference type="PROSITE" id="PS50931">
    <property type="entry name" value="HTH_LYSR"/>
    <property type="match status" value="1"/>
</dbReference>
<dbReference type="Pfam" id="PF00126">
    <property type="entry name" value="HTH_1"/>
    <property type="match status" value="1"/>
</dbReference>
<comment type="caution">
    <text evidence="6">The sequence shown here is derived from an EMBL/GenBank/DDBJ whole genome shotgun (WGS) entry which is preliminary data.</text>
</comment>
<name>A0ABS8HYZ6_9FIRM</name>
<feature type="domain" description="HTH lysR-type" evidence="5">
    <location>
        <begin position="1"/>
        <end position="58"/>
    </location>
</feature>
<evidence type="ECO:0000259" key="5">
    <source>
        <dbReference type="PROSITE" id="PS50931"/>
    </source>
</evidence>
<dbReference type="CDD" id="cd05466">
    <property type="entry name" value="PBP2_LTTR_substrate"/>
    <property type="match status" value="1"/>
</dbReference>
<dbReference type="Proteomes" id="UP001165492">
    <property type="component" value="Unassembled WGS sequence"/>
</dbReference>
<gene>
    <name evidence="6" type="ORF">LMF89_23935</name>
</gene>
<keyword evidence="7" id="KW-1185">Reference proteome</keyword>
<dbReference type="PANTHER" id="PTHR30419">
    <property type="entry name" value="HTH-TYPE TRANSCRIPTIONAL REGULATOR YBHD"/>
    <property type="match status" value="1"/>
</dbReference>
<evidence type="ECO:0000313" key="7">
    <source>
        <dbReference type="Proteomes" id="UP001165492"/>
    </source>
</evidence>
<dbReference type="InterPro" id="IPR000847">
    <property type="entry name" value="LysR_HTH_N"/>
</dbReference>
<sequence>MEIHQLQYVIEVAKHRHFTHAAEEICVAQSSLSQQITKLETELGVKLFDRTTRTVHPTTAGAEFIVHAQEILSKIETAQQCMQAHVGLTKGTINIGAITTLESIDFVSLITSFHNSHQGLYLNIVTSGSHRLAELLRTSEINVALLTPPASAIPTDDIEFYPLANDEFVLITSSDHALAKKGTIDLAEAVNENFIFPSPHESIYNIYSSACRDAGFTPNIVCQSSHCETSLALVGVGMGIALFPLDMVLSRKQPNIAIVRLSKPIIKHVALAVLKRSYQPPAVTAFINYVLSQTSHKLSTLK</sequence>
<evidence type="ECO:0000256" key="1">
    <source>
        <dbReference type="ARBA" id="ARBA00009437"/>
    </source>
</evidence>
<evidence type="ECO:0000313" key="6">
    <source>
        <dbReference type="EMBL" id="MCC5468391.1"/>
    </source>
</evidence>
<dbReference type="PRINTS" id="PR00039">
    <property type="entry name" value="HTHLYSR"/>
</dbReference>
<comment type="similarity">
    <text evidence="1">Belongs to the LysR transcriptional regulatory family.</text>
</comment>
<reference evidence="6" key="1">
    <citation type="submission" date="2021-11" db="EMBL/GenBank/DDBJ databases">
        <title>Description of a new species Pelosinus isolated from the bottom sediments of Lake Baikal.</title>
        <authorList>
            <person name="Zakharyuk A."/>
        </authorList>
    </citation>
    <scope>NUCLEOTIDE SEQUENCE</scope>
    <source>
        <strain evidence="6">Bkl1</strain>
    </source>
</reference>
<dbReference type="SUPFAM" id="SSF53850">
    <property type="entry name" value="Periplasmic binding protein-like II"/>
    <property type="match status" value="1"/>
</dbReference>
<dbReference type="InterPro" id="IPR036388">
    <property type="entry name" value="WH-like_DNA-bd_sf"/>
</dbReference>
<keyword evidence="3" id="KW-0238">DNA-binding</keyword>
<evidence type="ECO:0000256" key="4">
    <source>
        <dbReference type="ARBA" id="ARBA00023163"/>
    </source>
</evidence>
<dbReference type="InterPro" id="IPR050950">
    <property type="entry name" value="HTH-type_LysR_regulators"/>
</dbReference>
<dbReference type="RefSeq" id="WP_229537271.1">
    <property type="nucleotide sequence ID" value="NZ_JAJHJB010000064.1"/>
</dbReference>
<dbReference type="PANTHER" id="PTHR30419:SF28">
    <property type="entry name" value="HTH-TYPE TRANSCRIPTIONAL REGULATOR BSDA"/>
    <property type="match status" value="1"/>
</dbReference>